<feature type="region of interest" description="Disordered" evidence="1">
    <location>
        <begin position="50"/>
        <end position="71"/>
    </location>
</feature>
<name>A0AAV5IJT9_9ROSI</name>
<proteinExistence type="predicted"/>
<evidence type="ECO:0000313" key="2">
    <source>
        <dbReference type="EMBL" id="GKV02162.1"/>
    </source>
</evidence>
<accession>A0AAV5IJT9</accession>
<comment type="caution">
    <text evidence="2">The sequence shown here is derived from an EMBL/GenBank/DDBJ whole genome shotgun (WGS) entry which is preliminary data.</text>
</comment>
<organism evidence="2 3">
    <name type="scientific">Rubroshorea leprosula</name>
    <dbReference type="NCBI Taxonomy" id="152421"/>
    <lineage>
        <taxon>Eukaryota</taxon>
        <taxon>Viridiplantae</taxon>
        <taxon>Streptophyta</taxon>
        <taxon>Embryophyta</taxon>
        <taxon>Tracheophyta</taxon>
        <taxon>Spermatophyta</taxon>
        <taxon>Magnoliopsida</taxon>
        <taxon>eudicotyledons</taxon>
        <taxon>Gunneridae</taxon>
        <taxon>Pentapetalae</taxon>
        <taxon>rosids</taxon>
        <taxon>malvids</taxon>
        <taxon>Malvales</taxon>
        <taxon>Dipterocarpaceae</taxon>
        <taxon>Rubroshorea</taxon>
    </lineage>
</organism>
<evidence type="ECO:0000313" key="3">
    <source>
        <dbReference type="Proteomes" id="UP001054252"/>
    </source>
</evidence>
<sequence>MALTKSSKLMFIVVFLVAVFLLSSQLAFTAPYDFILNPMLGRKLLQDPLDPPTYGTPSGGSGGYSIPSGPGEVIHAVNLYP</sequence>
<keyword evidence="3" id="KW-1185">Reference proteome</keyword>
<evidence type="ECO:0008006" key="4">
    <source>
        <dbReference type="Google" id="ProtNLM"/>
    </source>
</evidence>
<dbReference type="Proteomes" id="UP001054252">
    <property type="component" value="Unassembled WGS sequence"/>
</dbReference>
<reference evidence="2 3" key="1">
    <citation type="journal article" date="2021" name="Commun. Biol.">
        <title>The genome of Shorea leprosula (Dipterocarpaceae) highlights the ecological relevance of drought in aseasonal tropical rainforests.</title>
        <authorList>
            <person name="Ng K.K.S."/>
            <person name="Kobayashi M.J."/>
            <person name="Fawcett J.A."/>
            <person name="Hatakeyama M."/>
            <person name="Paape T."/>
            <person name="Ng C.H."/>
            <person name="Ang C.C."/>
            <person name="Tnah L.H."/>
            <person name="Lee C.T."/>
            <person name="Nishiyama T."/>
            <person name="Sese J."/>
            <person name="O'Brien M.J."/>
            <person name="Copetti D."/>
            <person name="Mohd Noor M.I."/>
            <person name="Ong R.C."/>
            <person name="Putra M."/>
            <person name="Sireger I.Z."/>
            <person name="Indrioko S."/>
            <person name="Kosugi Y."/>
            <person name="Izuno A."/>
            <person name="Isagi Y."/>
            <person name="Lee S.L."/>
            <person name="Shimizu K.K."/>
        </authorList>
    </citation>
    <scope>NUCLEOTIDE SEQUENCE [LARGE SCALE GENOMIC DNA]</scope>
    <source>
        <strain evidence="2">214</strain>
    </source>
</reference>
<dbReference type="EMBL" id="BPVZ01000018">
    <property type="protein sequence ID" value="GKV02162.1"/>
    <property type="molecule type" value="Genomic_DNA"/>
</dbReference>
<dbReference type="AlphaFoldDB" id="A0AAV5IJT9"/>
<evidence type="ECO:0000256" key="1">
    <source>
        <dbReference type="SAM" id="MobiDB-lite"/>
    </source>
</evidence>
<protein>
    <recommendedName>
        <fullName evidence="4">Transmembrane protein</fullName>
    </recommendedName>
</protein>
<gene>
    <name evidence="2" type="ORF">SLEP1_g14629</name>
</gene>